<name>A0A858RN49_9BACT</name>
<evidence type="ECO:0000313" key="2">
    <source>
        <dbReference type="Proteomes" id="UP000501812"/>
    </source>
</evidence>
<dbReference type="RefSeq" id="WP_169456604.1">
    <property type="nucleotide sequence ID" value="NZ_CP051774.1"/>
</dbReference>
<keyword evidence="2" id="KW-1185">Reference proteome</keyword>
<accession>A0A858RN49</accession>
<organism evidence="1 2">
    <name type="scientific">Luteolibacter luteus</name>
    <dbReference type="NCBI Taxonomy" id="2728835"/>
    <lineage>
        <taxon>Bacteria</taxon>
        <taxon>Pseudomonadati</taxon>
        <taxon>Verrucomicrobiota</taxon>
        <taxon>Verrucomicrobiia</taxon>
        <taxon>Verrucomicrobiales</taxon>
        <taxon>Verrucomicrobiaceae</taxon>
        <taxon>Luteolibacter</taxon>
    </lineage>
</organism>
<protein>
    <submittedName>
        <fullName evidence="1">Uncharacterized protein</fullName>
    </submittedName>
</protein>
<evidence type="ECO:0000313" key="1">
    <source>
        <dbReference type="EMBL" id="QJE98145.1"/>
    </source>
</evidence>
<sequence>MSSWPENPVLEQITGFLDRVGIEWKIADLPEGEFLPGVHLEDGALLIDPARLQWPGDLLHEAGHIAVSPPSVRAAQNGKLEVSPADEMAAMAWSYAAAVECGIDPSIVFHEGGYRSGGAQLAAQYSAGQGVGIPMLRWYRMTHDFPRMASWLREIEDPTADASQTH</sequence>
<proteinExistence type="predicted"/>
<gene>
    <name evidence="1" type="ORF">HHL09_20935</name>
</gene>
<dbReference type="KEGG" id="luo:HHL09_20935"/>
<dbReference type="AlphaFoldDB" id="A0A858RN49"/>
<dbReference type="Proteomes" id="UP000501812">
    <property type="component" value="Chromosome"/>
</dbReference>
<dbReference type="EMBL" id="CP051774">
    <property type="protein sequence ID" value="QJE98145.1"/>
    <property type="molecule type" value="Genomic_DNA"/>
</dbReference>
<reference evidence="1 2" key="1">
    <citation type="submission" date="2020-04" db="EMBL/GenBank/DDBJ databases">
        <title>Luteolibacter sp. G-1-1-1 isolated from soil.</title>
        <authorList>
            <person name="Dahal R.H."/>
        </authorList>
    </citation>
    <scope>NUCLEOTIDE SEQUENCE [LARGE SCALE GENOMIC DNA]</scope>
    <source>
        <strain evidence="1 2">G-1-1-1</strain>
    </source>
</reference>